<dbReference type="EMBL" id="QGGR01000015">
    <property type="protein sequence ID" value="PWK41990.1"/>
    <property type="molecule type" value="Genomic_DNA"/>
</dbReference>
<protein>
    <submittedName>
        <fullName evidence="4">Uncharacterized protein DUF3152</fullName>
    </submittedName>
</protein>
<dbReference type="InterPro" id="IPR022603">
    <property type="entry name" value="DUF3152"/>
</dbReference>
<reference evidence="4 5" key="1">
    <citation type="submission" date="2018-05" db="EMBL/GenBank/DDBJ databases">
        <title>Genomic Encyclopedia of Archaeal and Bacterial Type Strains, Phase II (KMG-II): from individual species to whole genera.</title>
        <authorList>
            <person name="Goeker M."/>
        </authorList>
    </citation>
    <scope>NUCLEOTIDE SEQUENCE [LARGE SCALE GENOMIC DNA]</scope>
    <source>
        <strain evidence="4 5">DSM 45184</strain>
    </source>
</reference>
<dbReference type="Proteomes" id="UP000245697">
    <property type="component" value="Unassembled WGS sequence"/>
</dbReference>
<feature type="chain" id="PRO_5039289244" evidence="2">
    <location>
        <begin position="17"/>
        <end position="273"/>
    </location>
</feature>
<keyword evidence="5" id="KW-1185">Reference proteome</keyword>
<evidence type="ECO:0000256" key="1">
    <source>
        <dbReference type="SAM" id="MobiDB-lite"/>
    </source>
</evidence>
<accession>A0A316F666</accession>
<organism evidence="4 5">
    <name type="scientific">Actinoplanes xinjiangensis</name>
    <dbReference type="NCBI Taxonomy" id="512350"/>
    <lineage>
        <taxon>Bacteria</taxon>
        <taxon>Bacillati</taxon>
        <taxon>Actinomycetota</taxon>
        <taxon>Actinomycetes</taxon>
        <taxon>Micromonosporales</taxon>
        <taxon>Micromonosporaceae</taxon>
        <taxon>Actinoplanes</taxon>
    </lineage>
</organism>
<feature type="domain" description="DUF3152" evidence="3">
    <location>
        <begin position="78"/>
        <end position="252"/>
    </location>
</feature>
<evidence type="ECO:0000259" key="3">
    <source>
        <dbReference type="Pfam" id="PF11350"/>
    </source>
</evidence>
<proteinExistence type="predicted"/>
<comment type="caution">
    <text evidence="4">The sequence shown here is derived from an EMBL/GenBank/DDBJ whole genome shotgun (WGS) entry which is preliminary data.</text>
</comment>
<dbReference type="RefSeq" id="WP_239170293.1">
    <property type="nucleotide sequence ID" value="NZ_BONA01000056.1"/>
</dbReference>
<evidence type="ECO:0000313" key="4">
    <source>
        <dbReference type="EMBL" id="PWK41990.1"/>
    </source>
</evidence>
<name>A0A316F666_9ACTN</name>
<dbReference type="Pfam" id="PF11350">
    <property type="entry name" value="DUF3152"/>
    <property type="match status" value="1"/>
</dbReference>
<feature type="compositionally biased region" description="Low complexity" evidence="1">
    <location>
        <begin position="26"/>
        <end position="47"/>
    </location>
</feature>
<evidence type="ECO:0000256" key="2">
    <source>
        <dbReference type="SAM" id="SignalP"/>
    </source>
</evidence>
<evidence type="ECO:0000313" key="5">
    <source>
        <dbReference type="Proteomes" id="UP000245697"/>
    </source>
</evidence>
<dbReference type="AlphaFoldDB" id="A0A316F666"/>
<keyword evidence="2" id="KW-0732">Signal</keyword>
<dbReference type="SUPFAM" id="SSF55486">
    <property type="entry name" value="Metalloproteases ('zincins'), catalytic domain"/>
    <property type="match status" value="1"/>
</dbReference>
<gene>
    <name evidence="4" type="ORF">BC793_11576</name>
</gene>
<sequence length="273" mass="28413">MILAAALVLLTVVAVSRPSDTPAGPPGHAAAAASPAASPSAAPSPSAVVTDQVKAPTTPSPAPASVFPPAGVLTLPGAVPVKGSGRFEYANDRGPVVGVAGRLRRFKVAVEEGSGEDAAAFAAQVRAILEDERSWIGSGTVRMQMVAGADRADFTVYLATRETAGRMCEVGGTNIRIGGVPYTSCRAIGKAVINLDRWRTSAPPYLQAGTDLAAYRQYVINHEVGHELGHRHEGCPKAGGPAPVMVQQTLTLRGCVPWSWPRNRDRDLAGPRL</sequence>
<feature type="signal peptide" evidence="2">
    <location>
        <begin position="1"/>
        <end position="16"/>
    </location>
</feature>
<feature type="region of interest" description="Disordered" evidence="1">
    <location>
        <begin position="19"/>
        <end position="67"/>
    </location>
</feature>